<dbReference type="Proteomes" id="UP000245812">
    <property type="component" value="Unassembled WGS sequence"/>
</dbReference>
<name>A0A316IIM8_9GAMM</name>
<evidence type="ECO:0000313" key="2">
    <source>
        <dbReference type="Proteomes" id="UP000245812"/>
    </source>
</evidence>
<proteinExistence type="predicted"/>
<gene>
    <name evidence="1" type="ORF">C7456_10182</name>
</gene>
<evidence type="ECO:0008006" key="3">
    <source>
        <dbReference type="Google" id="ProtNLM"/>
    </source>
</evidence>
<dbReference type="InterPro" id="IPR011008">
    <property type="entry name" value="Dimeric_a/b-barrel"/>
</dbReference>
<dbReference type="RefSeq" id="WP_109721805.1">
    <property type="nucleotide sequence ID" value="NZ_MSZV01000001.1"/>
</dbReference>
<keyword evidence="2" id="KW-1185">Reference proteome</keyword>
<dbReference type="EMBL" id="QGHC01000001">
    <property type="protein sequence ID" value="PWK92750.1"/>
    <property type="molecule type" value="Genomic_DNA"/>
</dbReference>
<dbReference type="AlphaFoldDB" id="A0A316IIM8"/>
<comment type="caution">
    <text evidence="1">The sequence shown here is derived from an EMBL/GenBank/DDBJ whole genome shotgun (WGS) entry which is preliminary data.</text>
</comment>
<reference evidence="1 2" key="1">
    <citation type="submission" date="2018-05" db="EMBL/GenBank/DDBJ databases">
        <title>Genomic Encyclopedia of Type Strains, Phase IV (KMG-IV): sequencing the most valuable type-strain genomes for metagenomic binning, comparative biology and taxonomic classification.</title>
        <authorList>
            <person name="Goeker M."/>
        </authorList>
    </citation>
    <scope>NUCLEOTIDE SEQUENCE [LARGE SCALE GENOMIC DNA]</scope>
    <source>
        <strain evidence="1 2">DSM 14263</strain>
    </source>
</reference>
<dbReference type="OrthoDB" id="795133at2"/>
<protein>
    <recommendedName>
        <fullName evidence="3">Antibiotic biosynthesis monooxygenase</fullName>
    </recommendedName>
</protein>
<evidence type="ECO:0000313" key="1">
    <source>
        <dbReference type="EMBL" id="PWK92750.1"/>
    </source>
</evidence>
<organism evidence="1 2">
    <name type="scientific">Fulvimonas soli</name>
    <dbReference type="NCBI Taxonomy" id="155197"/>
    <lineage>
        <taxon>Bacteria</taxon>
        <taxon>Pseudomonadati</taxon>
        <taxon>Pseudomonadota</taxon>
        <taxon>Gammaproteobacteria</taxon>
        <taxon>Lysobacterales</taxon>
        <taxon>Rhodanobacteraceae</taxon>
        <taxon>Fulvimonas</taxon>
    </lineage>
</organism>
<accession>A0A316IIM8</accession>
<sequence length="139" mass="15059">MRCSSAAAAGRPTYALERAPSFGTPLEERKPSATVQVGYFHLRPGTEARFRRALEAAHAALARLPGAPAHTWYRLVAGGDQPQYLLMVARADWASYDRFDRDVPALLAGDADALAAFAAAVAAVETESWRYRADLSNLP</sequence>
<dbReference type="SUPFAM" id="SSF54909">
    <property type="entry name" value="Dimeric alpha+beta barrel"/>
    <property type="match status" value="1"/>
</dbReference>